<sequence length="223" mass="25747">MKKISIWFLLLFLVYSSNIFAEGSLYSIKHKDKVMQDYEIHIDYPVFNGLPNEKLQEQVNKKVSNKLEDTVREVKRVAEQSTGFPVLYYEEEEVIEDDKMISVVMTSNISRGNNYNSTVRSINFSNGDNGRVITLKDVVKMPLLNQEVKKQMANEPDTYFHQSFNSVREDTAFYINGEQLVLIFDKYEIAPGVYGTPEISVPLEKVRKNQSSKETNVPFPQII</sequence>
<evidence type="ECO:0000313" key="3">
    <source>
        <dbReference type="EMBL" id="UOR13343.1"/>
    </source>
</evidence>
<organism evidence="3 4">
    <name type="scientific">Halobacillus amylolyticus</name>
    <dbReference type="NCBI Taxonomy" id="2932259"/>
    <lineage>
        <taxon>Bacteria</taxon>
        <taxon>Bacillati</taxon>
        <taxon>Bacillota</taxon>
        <taxon>Bacilli</taxon>
        <taxon>Bacillales</taxon>
        <taxon>Bacillaceae</taxon>
        <taxon>Halobacillus</taxon>
    </lineage>
</organism>
<dbReference type="EMBL" id="CP095075">
    <property type="protein sequence ID" value="UOR13343.1"/>
    <property type="molecule type" value="Genomic_DNA"/>
</dbReference>
<dbReference type="InterPro" id="IPR021729">
    <property type="entry name" value="DUF3298"/>
</dbReference>
<protein>
    <submittedName>
        <fullName evidence="3">DUF3298 and DUF4163 domain-containing protein</fullName>
    </submittedName>
</protein>
<evidence type="ECO:0000259" key="1">
    <source>
        <dbReference type="Pfam" id="PF11738"/>
    </source>
</evidence>
<gene>
    <name evidence="3" type="ORF">MUO15_07735</name>
</gene>
<evidence type="ECO:0000313" key="4">
    <source>
        <dbReference type="Proteomes" id="UP000830326"/>
    </source>
</evidence>
<reference evidence="3" key="1">
    <citation type="submission" date="2022-04" db="EMBL/GenBank/DDBJ databases">
        <title>Halobacillus sp. isolated from saltern.</title>
        <authorList>
            <person name="Won M."/>
            <person name="Lee C.-M."/>
            <person name="Woen H.-Y."/>
            <person name="Kwon S.-W."/>
        </authorList>
    </citation>
    <scope>NUCLEOTIDE SEQUENCE</scope>
    <source>
        <strain evidence="3">SSHM10-5</strain>
    </source>
</reference>
<dbReference type="Proteomes" id="UP000830326">
    <property type="component" value="Chromosome"/>
</dbReference>
<dbReference type="InterPro" id="IPR037126">
    <property type="entry name" value="PdaC/RsiV-like_sf"/>
</dbReference>
<dbReference type="Pfam" id="PF13739">
    <property type="entry name" value="PdaC"/>
    <property type="match status" value="1"/>
</dbReference>
<dbReference type="Pfam" id="PF11738">
    <property type="entry name" value="DUF3298"/>
    <property type="match status" value="1"/>
</dbReference>
<accession>A0ABY4HEN3</accession>
<evidence type="ECO:0000259" key="2">
    <source>
        <dbReference type="Pfam" id="PF13739"/>
    </source>
</evidence>
<feature type="domain" description="DUF3298" evidence="1">
    <location>
        <begin position="142"/>
        <end position="203"/>
    </location>
</feature>
<proteinExistence type="predicted"/>
<feature type="domain" description="Deacetylase PdaC" evidence="2">
    <location>
        <begin position="38"/>
        <end position="106"/>
    </location>
</feature>
<dbReference type="Gene3D" id="3.90.640.20">
    <property type="entry name" value="Heat-shock cognate protein, ATPase"/>
    <property type="match status" value="1"/>
</dbReference>
<dbReference type="Gene3D" id="3.30.565.40">
    <property type="entry name" value="Fervidobacterium nodosum Rt17-B1 like"/>
    <property type="match status" value="1"/>
</dbReference>
<dbReference type="InterPro" id="IPR025303">
    <property type="entry name" value="PdaC"/>
</dbReference>
<name>A0ABY4HEN3_9BACI</name>
<dbReference type="RefSeq" id="WP_245034955.1">
    <property type="nucleotide sequence ID" value="NZ_CP095075.1"/>
</dbReference>
<keyword evidence="4" id="KW-1185">Reference proteome</keyword>